<keyword evidence="2" id="KW-1185">Reference proteome</keyword>
<dbReference type="Proteomes" id="UP000814033">
    <property type="component" value="Unassembled WGS sequence"/>
</dbReference>
<dbReference type="EMBL" id="MU275891">
    <property type="protein sequence ID" value="KAI0048184.1"/>
    <property type="molecule type" value="Genomic_DNA"/>
</dbReference>
<proteinExistence type="predicted"/>
<reference evidence="1" key="1">
    <citation type="submission" date="2021-02" db="EMBL/GenBank/DDBJ databases">
        <authorList>
            <consortium name="DOE Joint Genome Institute"/>
            <person name="Ahrendt S."/>
            <person name="Looney B.P."/>
            <person name="Miyauchi S."/>
            <person name="Morin E."/>
            <person name="Drula E."/>
            <person name="Courty P.E."/>
            <person name="Chicoki N."/>
            <person name="Fauchery L."/>
            <person name="Kohler A."/>
            <person name="Kuo A."/>
            <person name="Labutti K."/>
            <person name="Pangilinan J."/>
            <person name="Lipzen A."/>
            <person name="Riley R."/>
            <person name="Andreopoulos W."/>
            <person name="He G."/>
            <person name="Johnson J."/>
            <person name="Barry K.W."/>
            <person name="Grigoriev I.V."/>
            <person name="Nagy L."/>
            <person name="Hibbett D."/>
            <person name="Henrissat B."/>
            <person name="Matheny P.B."/>
            <person name="Labbe J."/>
            <person name="Martin F."/>
        </authorList>
    </citation>
    <scope>NUCLEOTIDE SEQUENCE</scope>
    <source>
        <strain evidence="1">FP105234-sp</strain>
    </source>
</reference>
<evidence type="ECO:0000313" key="2">
    <source>
        <dbReference type="Proteomes" id="UP000814033"/>
    </source>
</evidence>
<reference evidence="1" key="2">
    <citation type="journal article" date="2022" name="New Phytol.">
        <title>Evolutionary transition to the ectomycorrhizal habit in the genomes of a hyperdiverse lineage of mushroom-forming fungi.</title>
        <authorList>
            <person name="Looney B."/>
            <person name="Miyauchi S."/>
            <person name="Morin E."/>
            <person name="Drula E."/>
            <person name="Courty P.E."/>
            <person name="Kohler A."/>
            <person name="Kuo A."/>
            <person name="LaButti K."/>
            <person name="Pangilinan J."/>
            <person name="Lipzen A."/>
            <person name="Riley R."/>
            <person name="Andreopoulos W."/>
            <person name="He G."/>
            <person name="Johnson J."/>
            <person name="Nolan M."/>
            <person name="Tritt A."/>
            <person name="Barry K.W."/>
            <person name="Grigoriev I.V."/>
            <person name="Nagy L.G."/>
            <person name="Hibbett D."/>
            <person name="Henrissat B."/>
            <person name="Matheny P.B."/>
            <person name="Labbe J."/>
            <person name="Martin F.M."/>
        </authorList>
    </citation>
    <scope>NUCLEOTIDE SEQUENCE</scope>
    <source>
        <strain evidence="1">FP105234-sp</strain>
    </source>
</reference>
<organism evidence="1 2">
    <name type="scientific">Auriscalpium vulgare</name>
    <dbReference type="NCBI Taxonomy" id="40419"/>
    <lineage>
        <taxon>Eukaryota</taxon>
        <taxon>Fungi</taxon>
        <taxon>Dikarya</taxon>
        <taxon>Basidiomycota</taxon>
        <taxon>Agaricomycotina</taxon>
        <taxon>Agaricomycetes</taxon>
        <taxon>Russulales</taxon>
        <taxon>Auriscalpiaceae</taxon>
        <taxon>Auriscalpium</taxon>
    </lineage>
</organism>
<name>A0ACB8RVD2_9AGAM</name>
<sequence length="264" mass="27955">MDSKADLNDPLRPSAVDASTRGLLAKLFVDRAAAHSMERDKDIGQHDADVEAAAQDDRAAEEADPTLGTALFAESAPDIVDILRESDVKVRAMSDRMPDLEAELRKFWAKALAIAVDDVEGRHDPLAAAQDDSAAVEEDPTHSTLVFSGPLPDMVGVLKQSNAGRKVLAAEIPDTLLRLLWPHAIRAAKSVIALACDDDKGQRGTDPVAAAQDYREAEEADAIHATVVLQEPVPNIVNSLGESEGSEAGVALEGASDSVEADVP</sequence>
<gene>
    <name evidence="1" type="ORF">FA95DRAFT_1558349</name>
</gene>
<accession>A0ACB8RVD2</accession>
<protein>
    <submittedName>
        <fullName evidence="1">Uncharacterized protein</fullName>
    </submittedName>
</protein>
<evidence type="ECO:0000313" key="1">
    <source>
        <dbReference type="EMBL" id="KAI0048184.1"/>
    </source>
</evidence>
<comment type="caution">
    <text evidence="1">The sequence shown here is derived from an EMBL/GenBank/DDBJ whole genome shotgun (WGS) entry which is preliminary data.</text>
</comment>